<dbReference type="NCBIfam" id="TIGR02601">
    <property type="entry name" value="autotrns_rpt"/>
    <property type="match status" value="3"/>
</dbReference>
<dbReference type="PROSITE" id="PS51691">
    <property type="entry name" value="PEPTIDASE_S6"/>
    <property type="match status" value="1"/>
</dbReference>
<protein>
    <submittedName>
        <fullName evidence="12">Immunoglobulin A1 family protease</fullName>
        <ecNumber evidence="12">3.4.21.-</ecNumber>
    </submittedName>
</protein>
<evidence type="ECO:0000256" key="2">
    <source>
        <dbReference type="ARBA" id="ARBA00004442"/>
    </source>
</evidence>
<gene>
    <name evidence="12" type="ORF">GHAL_2396</name>
</gene>
<comment type="subcellular location">
    <subcellularLocation>
        <location evidence="1">Cell envelope</location>
    </subcellularLocation>
    <subcellularLocation>
        <location evidence="2">Cell outer membrane</location>
    </subcellularLocation>
    <subcellularLocation>
        <location evidence="3">Secreted</location>
    </subcellularLocation>
</comment>
<dbReference type="InterPro" id="IPR000710">
    <property type="entry name" value="Peptidase_S6"/>
</dbReference>
<evidence type="ECO:0000256" key="6">
    <source>
        <dbReference type="ARBA" id="ARBA00022692"/>
    </source>
</evidence>
<dbReference type="PRINTS" id="PR00921">
    <property type="entry name" value="IGASERPTASE"/>
</dbReference>
<proteinExistence type="predicted"/>
<keyword evidence="6" id="KW-0812">Transmembrane</keyword>
<keyword evidence="5" id="KW-0964">Secreted</keyword>
<dbReference type="Pfam" id="PF12951">
    <property type="entry name" value="PATR"/>
    <property type="match status" value="5"/>
</dbReference>
<evidence type="ECO:0000256" key="3">
    <source>
        <dbReference type="ARBA" id="ARBA00004613"/>
    </source>
</evidence>
<dbReference type="GO" id="GO:0005576">
    <property type="term" value="C:extracellular region"/>
    <property type="evidence" value="ECO:0007669"/>
    <property type="project" value="UniProtKB-SubCell"/>
</dbReference>
<dbReference type="EMBL" id="JMPK01000044">
    <property type="protein sequence ID" value="KFC87480.1"/>
    <property type="molecule type" value="Genomic_DNA"/>
</dbReference>
<keyword evidence="7 10" id="KW-0732">Signal</keyword>
<keyword evidence="12" id="KW-0378">Hydrolase</keyword>
<feature type="signal peptide" evidence="10">
    <location>
        <begin position="1"/>
        <end position="25"/>
    </location>
</feature>
<keyword evidence="4" id="KW-1134">Transmembrane beta strand</keyword>
<dbReference type="GO" id="GO:0009279">
    <property type="term" value="C:cell outer membrane"/>
    <property type="evidence" value="ECO:0007669"/>
    <property type="project" value="UniProtKB-SubCell"/>
</dbReference>
<dbReference type="Gene3D" id="2.160.20.20">
    <property type="match status" value="1"/>
</dbReference>
<evidence type="ECO:0000256" key="8">
    <source>
        <dbReference type="ARBA" id="ARBA00023136"/>
    </source>
</evidence>
<keyword evidence="9" id="KW-0998">Cell outer membrane</keyword>
<evidence type="ECO:0000313" key="12">
    <source>
        <dbReference type="EMBL" id="KFC87480.1"/>
    </source>
</evidence>
<sequence length="1907" mass="196421">MNDMEFKKTLLATLIFAALMEPASAALIRDDIDVQVYRDFGENRGVFKPGAINIPVYKSDGTLSGTINVMPDFSSSIDGGYATLVDAQATATATHVSYNSTASFGKRYQQLDATLFSGAENASSYTLMNEVTQRAYEVADPGGASNGGDYKITRERTIVTDAAPAELFTDTSQFKTGLVVARTGGGTFSIATAPGKTKNICTPWGWSYAGMCPAAGGMNVLTKAYLYQTVPGGEYSLAFILAQDPKTAIDVGSLSGDSGSGVWGWDTVSGSWKFIGVDSAGSSAGYNKKTLVASAPEWTQDVLNSFNDPAINTLNASDIIYIGAQDKLSGEGTFTLNGDSILYHGIRTDIAVGARTNNDFMSNKNLIFGGAGGILQLTAPNLDMGAGSITFNSNYILSDGGDSSRRMNTAGYIINQGATVLSNLTGSAGDIWRKIGLGTLVIGGSGVNHSDLYVGDGLTILQREGGHAADAIHISSGRATVRLGGANQLDGTQVGFGTRGGILDLYGQSLSWNDIIHMDNGATIAATKANAISTFTFTGSGPKTYLGNFFDGGELDKGLLHLVYAPGTSGSSWTLKGNINTRGGMDILDGSLAIQGAFMLHAGGYIDPTQYETASFDLGDSLVNLTDSQFTVGRDAMARGHFVLDNSSSLVMTSGGELSSSEQGVTEGAYLDGSVNLSGSDSVIKVTPEEAFRVQINAALSGAGYILKEGLGTLYLTGVNTLTGNNMISAGRVIAGSLASIGTQSGGWTIDEAGVLDVGNNAASLTSLLDKISGTSRGVLAMTGAIASPDQMSLLRDDLYMGSSGTLDLGVTGQNLTYGAQDLYLGGGGGEVNINGYLPAGGSSLYLGNGKSDGTVHITSMNENWVGNVDLRSGIRLITDYQNSLGNGRLNVNYGATAGFNVAKNITEQSAGMLNIKSSDSFGYDLSTFQQLAIGTLTGETLTLDKMLKPTQTGYYFSGGGDLLVNSALLSGNSLTVDAQDNDGGTVTLNTANDLHSKVTVRGYNRDNSVSRKSDMTLKFGVDNAIDENSHVVLEDGGVIDLNGHSAVLNMDSGTLNSKITSSDTTHASTLNLQEDADLALNSLISGADMHLVKSGAGSLTLGGANTFTGDVLLSEGETLAGSNQAFGVAANIVTVAKNAMLDLNGYSVSNMINLSSDSLINSGKGAITLGGISLSADSTATFSGRSDATTINRYQLNGHQLTVNNVNTSFATNSLDDGDIIFNNSTLSWGGSNNSLLNGSGSLTLGNNTSLELRDVKQDAAPDKTIVLNGGTINSGSNGGNGGGSGATLRSDLRVDSGGGTLFGNNWYWDINLGVYGAISGSGKLNISGKEGVSFFGDTSAFTGDLVMKTNGLLYLSPLNDTVLAANITQDGNGKVYKTGDKNLTLTGDNHLYTNEFAVQGGTLTLGSTTAATGGDIRMTAGTLKLDSDNNISLSNLAAGSTVDLHGHSGTLNIKANAAGSTITSSDADNESALNLLVDTAMSLNSTITGQNIHLNKQGTGTLTLAAANTFSGDTLLSGGNTLLGNSQALGNTTNDVTLANTATLDQNGFDLAYDVIFDGGTLTTGSQNADQRIDGGLDVKSQGTLLGQTSGMNVYGAVSGSGTLNIAGINGASFFGDTSDFDGLLSVKDGSQLVFDSAQDTTLAANLASEGNSKVIKQGDSALTLSGNNHLWSSLLELDQGDLIISKAQATPAGEIALNGGRLVFDVEEDMTPDTLFSGTAGQMVKSGNGKLTLNEDNTFNQQTLVDEGILEIGDASHESASLAGDVQVNSGGMLQGYGSLGGDLVNNGTVRPAGAGRSLRVSGNYTQSADGLMLVDIDPQEGASLLDISGHAMLAGGMKTIYAPGTYTPQSYAVLNAQGGIEGQFASLSGNIEGLDQQLSYSENKVTLNTAAVKVDPVDPVDPV</sequence>
<evidence type="ECO:0000256" key="5">
    <source>
        <dbReference type="ARBA" id="ARBA00022525"/>
    </source>
</evidence>
<evidence type="ECO:0000256" key="10">
    <source>
        <dbReference type="SAM" id="SignalP"/>
    </source>
</evidence>
<evidence type="ECO:0000256" key="9">
    <source>
        <dbReference type="ARBA" id="ARBA00023237"/>
    </source>
</evidence>
<evidence type="ECO:0000256" key="7">
    <source>
        <dbReference type="ARBA" id="ARBA00022729"/>
    </source>
</evidence>
<keyword evidence="8" id="KW-0472">Membrane</keyword>
<dbReference type="InterPro" id="IPR011050">
    <property type="entry name" value="Pectin_lyase_fold/virulence"/>
</dbReference>
<dbReference type="GO" id="GO:0006508">
    <property type="term" value="P:proteolysis"/>
    <property type="evidence" value="ECO:0007669"/>
    <property type="project" value="UniProtKB-KW"/>
</dbReference>
<evidence type="ECO:0000256" key="4">
    <source>
        <dbReference type="ARBA" id="ARBA00022452"/>
    </source>
</evidence>
<name>A0ABD3ZGX3_HAFAL</name>
<evidence type="ECO:0000256" key="1">
    <source>
        <dbReference type="ARBA" id="ARBA00004196"/>
    </source>
</evidence>
<dbReference type="InterPro" id="IPR030396">
    <property type="entry name" value="Peptidase_S6_dom"/>
</dbReference>
<evidence type="ECO:0000259" key="11">
    <source>
        <dbReference type="PROSITE" id="PS51691"/>
    </source>
</evidence>
<evidence type="ECO:0000313" key="13">
    <source>
        <dbReference type="Proteomes" id="UP000028605"/>
    </source>
</evidence>
<dbReference type="InterPro" id="IPR013425">
    <property type="entry name" value="Autotrns_rpt"/>
</dbReference>
<accession>A0ABD3ZGX3</accession>
<organism evidence="12 13">
    <name type="scientific">Hafnia alvei ATCC 13337</name>
    <dbReference type="NCBI Taxonomy" id="910996"/>
    <lineage>
        <taxon>Bacteria</taxon>
        <taxon>Pseudomonadati</taxon>
        <taxon>Pseudomonadota</taxon>
        <taxon>Gammaproteobacteria</taxon>
        <taxon>Enterobacterales</taxon>
        <taxon>Hafniaceae</taxon>
        <taxon>Hafnia</taxon>
    </lineage>
</organism>
<dbReference type="EC" id="3.4.21.-" evidence="12"/>
<feature type="chain" id="PRO_5044876357" evidence="10">
    <location>
        <begin position="26"/>
        <end position="1907"/>
    </location>
</feature>
<dbReference type="GO" id="GO:0008233">
    <property type="term" value="F:peptidase activity"/>
    <property type="evidence" value="ECO:0007669"/>
    <property type="project" value="UniProtKB-KW"/>
</dbReference>
<dbReference type="Proteomes" id="UP000028605">
    <property type="component" value="Unassembled WGS sequence"/>
</dbReference>
<dbReference type="InterPro" id="IPR012332">
    <property type="entry name" value="Autotransporter_pectin_lyase_C"/>
</dbReference>
<feature type="non-terminal residue" evidence="12">
    <location>
        <position position="1907"/>
    </location>
</feature>
<comment type="caution">
    <text evidence="12">The sequence shown here is derived from an EMBL/GenBank/DDBJ whole genome shotgun (WGS) entry which is preliminary data.</text>
</comment>
<dbReference type="SUPFAM" id="SSF51126">
    <property type="entry name" value="Pectin lyase-like"/>
    <property type="match status" value="3"/>
</dbReference>
<dbReference type="Pfam" id="PF02395">
    <property type="entry name" value="Peptidase_S6"/>
    <property type="match status" value="1"/>
</dbReference>
<feature type="domain" description="Peptidase S6" evidence="11">
    <location>
        <begin position="26"/>
        <end position="305"/>
    </location>
</feature>
<keyword evidence="12" id="KW-0645">Protease</keyword>
<dbReference type="Gene3D" id="2.40.10.120">
    <property type="match status" value="1"/>
</dbReference>
<reference evidence="13" key="1">
    <citation type="submission" date="2014-05" db="EMBL/GenBank/DDBJ databases">
        <title>ATOL: Assembling a taxonomically balanced genome-scale reconstruction of the evolutionary history of the Enterobacteriaceae.</title>
        <authorList>
            <person name="Plunkett G. III"/>
            <person name="Neeno-Eckwall E.C."/>
            <person name="Glasner J.D."/>
            <person name="Perna N.T."/>
        </authorList>
    </citation>
    <scope>NUCLEOTIDE SEQUENCE [LARGE SCALE GENOMIC DNA]</scope>
    <source>
        <strain evidence="13">ATCC 13337</strain>
    </source>
</reference>